<comment type="subcellular location">
    <subcellularLocation>
        <location evidence="1">Cell membrane</location>
        <topology evidence="1">Multi-pass membrane protein</topology>
    </subcellularLocation>
</comment>
<keyword evidence="2" id="KW-1003">Cell membrane</keyword>
<evidence type="ECO:0000313" key="7">
    <source>
        <dbReference type="EMBL" id="BAT71951.1"/>
    </source>
</evidence>
<dbReference type="PANTHER" id="PTHR33931:SF2">
    <property type="entry name" value="HOLIN-LIKE PROTEIN CIDA"/>
    <property type="match status" value="1"/>
</dbReference>
<gene>
    <name evidence="7" type="primary">lrgA</name>
    <name evidence="7" type="ORF">TST_1159</name>
</gene>
<keyword evidence="8" id="KW-1185">Reference proteome</keyword>
<feature type="transmembrane region" description="Helical" evidence="6">
    <location>
        <begin position="5"/>
        <end position="22"/>
    </location>
</feature>
<dbReference type="EMBL" id="AP013035">
    <property type="protein sequence ID" value="BAT71951.1"/>
    <property type="molecule type" value="Genomic_DNA"/>
</dbReference>
<name>A0A0S3QUE0_THET7</name>
<keyword evidence="5 6" id="KW-0472">Membrane</keyword>
<accession>A0A0S3QUE0</accession>
<evidence type="ECO:0000256" key="6">
    <source>
        <dbReference type="SAM" id="Phobius"/>
    </source>
</evidence>
<keyword evidence="7" id="KW-0378">Hydrolase</keyword>
<dbReference type="RefSeq" id="WP_173636512.1">
    <property type="nucleotide sequence ID" value="NZ_AP013035.1"/>
</dbReference>
<protein>
    <submittedName>
        <fullName evidence="7">Effector of murein hydrolase LrgA</fullName>
    </submittedName>
</protein>
<dbReference type="Proteomes" id="UP000063234">
    <property type="component" value="Chromosome"/>
</dbReference>
<evidence type="ECO:0000313" key="8">
    <source>
        <dbReference type="Proteomes" id="UP000063234"/>
    </source>
</evidence>
<evidence type="ECO:0000256" key="5">
    <source>
        <dbReference type="ARBA" id="ARBA00023136"/>
    </source>
</evidence>
<dbReference type="GO" id="GO:0016787">
    <property type="term" value="F:hydrolase activity"/>
    <property type="evidence" value="ECO:0007669"/>
    <property type="project" value="UniProtKB-KW"/>
</dbReference>
<evidence type="ECO:0000256" key="1">
    <source>
        <dbReference type="ARBA" id="ARBA00004651"/>
    </source>
</evidence>
<evidence type="ECO:0000256" key="2">
    <source>
        <dbReference type="ARBA" id="ARBA00022475"/>
    </source>
</evidence>
<dbReference type="KEGG" id="ttk:TST_1159"/>
<evidence type="ECO:0000256" key="3">
    <source>
        <dbReference type="ARBA" id="ARBA00022692"/>
    </source>
</evidence>
<dbReference type="AlphaFoldDB" id="A0A0S3QUE0"/>
<dbReference type="InterPro" id="IPR005538">
    <property type="entry name" value="LrgA/CidA"/>
</dbReference>
<dbReference type="PANTHER" id="PTHR33931">
    <property type="entry name" value="HOLIN-LIKE PROTEIN CIDA-RELATED"/>
    <property type="match status" value="1"/>
</dbReference>
<reference evidence="8" key="1">
    <citation type="journal article" date="2018" name="Science">
        <title>A primordial and reversible TCA cycle in a facultatively chemolithoautotrophic thermophile.</title>
        <authorList>
            <person name="Nunoura T."/>
            <person name="Chikaraishi Y."/>
            <person name="Izaki R."/>
            <person name="Suwa T."/>
            <person name="Sato T."/>
            <person name="Harada T."/>
            <person name="Mori K."/>
            <person name="Kato Y."/>
            <person name="Miyazaki M."/>
            <person name="Shimamura S."/>
            <person name="Yanagawa K."/>
            <person name="Shuto A."/>
            <person name="Ohkouchi N."/>
            <person name="Fujita N."/>
            <person name="Takaki Y."/>
            <person name="Atomi H."/>
            <person name="Takai K."/>
        </authorList>
    </citation>
    <scope>NUCLEOTIDE SEQUENCE [LARGE SCALE GENOMIC DNA]</scope>
    <source>
        <strain evidence="8">DSM 17441 / JCM 13301 / NBRC 103674 / ABI70S6</strain>
    </source>
</reference>
<proteinExistence type="predicted"/>
<feature type="transmembrane region" description="Helical" evidence="6">
    <location>
        <begin position="84"/>
        <end position="105"/>
    </location>
</feature>
<keyword evidence="3 6" id="KW-0812">Transmembrane</keyword>
<sequence length="113" mass="12611">MYKGLTIIFGFWFVGELLVSLLKIPVPGNVVGMLLFTYALILGVVDLEDVDEVGTFLLRNMSIMFIPPGVEIVVYWSLVKENLLPISVALIVSFILTIVLTAKMVELIRRVGR</sequence>
<dbReference type="STRING" id="1298851.TST_1159"/>
<feature type="transmembrane region" description="Helical" evidence="6">
    <location>
        <begin position="57"/>
        <end position="78"/>
    </location>
</feature>
<keyword evidence="4 6" id="KW-1133">Transmembrane helix</keyword>
<evidence type="ECO:0000256" key="4">
    <source>
        <dbReference type="ARBA" id="ARBA00022989"/>
    </source>
</evidence>
<dbReference type="GO" id="GO:0005886">
    <property type="term" value="C:plasma membrane"/>
    <property type="evidence" value="ECO:0007669"/>
    <property type="project" value="UniProtKB-SubCell"/>
</dbReference>
<dbReference type="Pfam" id="PF03788">
    <property type="entry name" value="LrgA"/>
    <property type="match status" value="1"/>
</dbReference>
<organism evidence="7 8">
    <name type="scientific">Thermosulfidibacter takaii (strain DSM 17441 / JCM 13301 / NBRC 103674 / ABI70S6)</name>
    <dbReference type="NCBI Taxonomy" id="1298851"/>
    <lineage>
        <taxon>Bacteria</taxon>
        <taxon>Pseudomonadati</taxon>
        <taxon>Thermosulfidibacterota</taxon>
        <taxon>Thermosulfidibacteria</taxon>
        <taxon>Thermosulfidibacterales</taxon>
        <taxon>Thermosulfidibacteraceae</taxon>
    </lineage>
</organism>
<feature type="transmembrane region" description="Helical" evidence="6">
    <location>
        <begin position="28"/>
        <end position="45"/>
    </location>
</feature>